<evidence type="ECO:0000313" key="2">
    <source>
        <dbReference type="EMBL" id="SDZ29792.1"/>
    </source>
</evidence>
<keyword evidence="3" id="KW-1185">Reference proteome</keyword>
<dbReference type="GO" id="GO:0016853">
    <property type="term" value="F:isomerase activity"/>
    <property type="evidence" value="ECO:0007669"/>
    <property type="project" value="UniProtKB-KW"/>
</dbReference>
<dbReference type="GO" id="GO:0017057">
    <property type="term" value="F:6-phosphogluconolactonase activity"/>
    <property type="evidence" value="ECO:0007669"/>
    <property type="project" value="TreeGrafter"/>
</dbReference>
<dbReference type="SUPFAM" id="SSF51004">
    <property type="entry name" value="C-terminal (heme d1) domain of cytochrome cd1-nitrite reductase"/>
    <property type="match status" value="1"/>
</dbReference>
<dbReference type="InterPro" id="IPR006311">
    <property type="entry name" value="TAT_signal"/>
</dbReference>
<dbReference type="AlphaFoldDB" id="A0A1H3RVV3"/>
<accession>A0A1H3RVV3</accession>
<gene>
    <name evidence="2" type="ORF">SAMN05421504_11244</name>
</gene>
<name>A0A1H3RVV3_9PSEU</name>
<dbReference type="PROSITE" id="PS51318">
    <property type="entry name" value="TAT"/>
    <property type="match status" value="1"/>
</dbReference>
<dbReference type="OrthoDB" id="9790815at2"/>
<dbReference type="GO" id="GO:0005829">
    <property type="term" value="C:cytosol"/>
    <property type="evidence" value="ECO:0007669"/>
    <property type="project" value="TreeGrafter"/>
</dbReference>
<dbReference type="PANTHER" id="PTHR30344:SF1">
    <property type="entry name" value="6-PHOSPHOGLUCONOLACTONASE"/>
    <property type="match status" value="1"/>
</dbReference>
<evidence type="ECO:0000313" key="3">
    <source>
        <dbReference type="Proteomes" id="UP000199515"/>
    </source>
</evidence>
<organism evidence="2 3">
    <name type="scientific">Amycolatopsis xylanica</name>
    <dbReference type="NCBI Taxonomy" id="589385"/>
    <lineage>
        <taxon>Bacteria</taxon>
        <taxon>Bacillati</taxon>
        <taxon>Actinomycetota</taxon>
        <taxon>Actinomycetes</taxon>
        <taxon>Pseudonocardiales</taxon>
        <taxon>Pseudonocardiaceae</taxon>
        <taxon>Amycolatopsis</taxon>
    </lineage>
</organism>
<evidence type="ECO:0000256" key="1">
    <source>
        <dbReference type="ARBA" id="ARBA00005564"/>
    </source>
</evidence>
<keyword evidence="2" id="KW-0413">Isomerase</keyword>
<dbReference type="Gene3D" id="2.130.10.10">
    <property type="entry name" value="YVTN repeat-like/Quinoprotein amine dehydrogenase"/>
    <property type="match status" value="1"/>
</dbReference>
<dbReference type="Proteomes" id="UP000199515">
    <property type="component" value="Unassembled WGS sequence"/>
</dbReference>
<dbReference type="InterPro" id="IPR015943">
    <property type="entry name" value="WD40/YVTN_repeat-like_dom_sf"/>
</dbReference>
<dbReference type="RefSeq" id="WP_091298272.1">
    <property type="nucleotide sequence ID" value="NZ_FNON01000012.1"/>
</dbReference>
<dbReference type="STRING" id="589385.SAMN05421504_11244"/>
<dbReference type="PANTHER" id="PTHR30344">
    <property type="entry name" value="6-PHOSPHOGLUCONOLACTONASE-RELATED"/>
    <property type="match status" value="1"/>
</dbReference>
<dbReference type="InterPro" id="IPR019405">
    <property type="entry name" value="Lactonase_7-beta_prop"/>
</dbReference>
<reference evidence="2 3" key="1">
    <citation type="submission" date="2016-10" db="EMBL/GenBank/DDBJ databases">
        <authorList>
            <person name="de Groot N.N."/>
        </authorList>
    </citation>
    <scope>NUCLEOTIDE SEQUENCE [LARGE SCALE GENOMIC DNA]</scope>
    <source>
        <strain evidence="2 3">CPCC 202699</strain>
    </source>
</reference>
<comment type="similarity">
    <text evidence="1">Belongs to the cycloisomerase 2 family.</text>
</comment>
<sequence length="376" mass="39246">MTGLNRRTFLGAVGAAGIASVVGARVAGATGPHSYGSGAIYISSYTDNGGHGLDVAHRTGADPALKVDRTISGVNAASWFDISADKRTLFVTNEDDNNGTISSFSLADPAKPKLLSKKSTKGKGPTHLVVHSSQKYVLGANYTSGDVVVLPILAGGKLGDATDLVKHKGAERPANAHQVVNDPTGRWVLSVDLGADSVYVYSLDVSTGKLKLNQQLKLPSGAGPRHLVFSRDGKYAYILGELRAEVTVAAWDAAAGKLTPGQVVAAVPPGTPGDQYPGEIITSSDGKFVYASVRGSDTIASFSISDGGKTLKLISNVKVGGTYPRHITLDPSEQWFYVSSDKSGTLSWLPRDPATGLPGAVKGKLSIPQVNSVRFF</sequence>
<dbReference type="EMBL" id="FNON01000012">
    <property type="protein sequence ID" value="SDZ29792.1"/>
    <property type="molecule type" value="Genomic_DNA"/>
</dbReference>
<proteinExistence type="inferred from homology"/>
<dbReference type="Pfam" id="PF10282">
    <property type="entry name" value="Lactonase"/>
    <property type="match status" value="1"/>
</dbReference>
<dbReference type="InterPro" id="IPR011048">
    <property type="entry name" value="Haem_d1_sf"/>
</dbReference>
<protein>
    <submittedName>
        <fullName evidence="2">6-phosphogluconolactonase, cycloisomerase 2 family</fullName>
    </submittedName>
</protein>
<dbReference type="InterPro" id="IPR050282">
    <property type="entry name" value="Cycloisomerase_2"/>
</dbReference>